<feature type="region of interest" description="Disordered" evidence="1">
    <location>
        <begin position="212"/>
        <end position="407"/>
    </location>
</feature>
<reference evidence="2 3" key="1">
    <citation type="journal article" date="2018" name="Mycol. Prog.">
        <title>Coniella lustricola, a new species from submerged detritus.</title>
        <authorList>
            <person name="Raudabaugh D.B."/>
            <person name="Iturriaga T."/>
            <person name="Carver A."/>
            <person name="Mondo S."/>
            <person name="Pangilinan J."/>
            <person name="Lipzen A."/>
            <person name="He G."/>
            <person name="Amirebrahimi M."/>
            <person name="Grigoriev I.V."/>
            <person name="Miller A.N."/>
        </authorList>
    </citation>
    <scope>NUCLEOTIDE SEQUENCE [LARGE SCALE GENOMIC DNA]</scope>
    <source>
        <strain evidence="2 3">B22-T-1</strain>
    </source>
</reference>
<dbReference type="EMBL" id="KZ678588">
    <property type="protein sequence ID" value="PSR78858.1"/>
    <property type="molecule type" value="Genomic_DNA"/>
</dbReference>
<dbReference type="InParanoid" id="A0A2T2ZX82"/>
<feature type="compositionally biased region" description="Polar residues" evidence="1">
    <location>
        <begin position="328"/>
        <end position="346"/>
    </location>
</feature>
<protein>
    <submittedName>
        <fullName evidence="2">Uncharacterized protein</fullName>
    </submittedName>
</protein>
<sequence>MQPNWCGKCRINSELNQRPLKWRGLRHYCWGCGIVRSQGFHADNPLKEGEESTPNYCRPCRTRSPSYDCKLREVSELGSEVNIRDQAFQRQLQEAELSEVDENEVKAVKTLSSSTKNTVKRKLYKKAMNTEVFTVEDDNASAETSSDSSSKSSTSSPEPCQKTHPKKRNARDSGEVDSRRPHSSHGPPPTAHASKSRSDMAVTIQDEMEELPNNSSRAKDDHHHPDTGDVKGGHNACLPLSDHSSSERSSQSAFSGASKKQVHWSNEEQQKDDGQRSDHREENQHPSTINSGLPSFSGSYLVRERQPEQTKQPSALRARRLRDPARMSTGSPNWQDSASMDENSPSGKDKAVGTDGGPFQSFDTVKHNTGKIESSDDEDTYGGTTSSPVEDKVTENESATSFSEIPSSIPATAYNPFNMHSAAGHQGSSESYSGQGYWNSYAQMPAYRPYGAPPYGAGYAASYGSGYADYNNHSYGAPGERYPGSSYPYDYNHQTSAAHASYHQYGHQDYYSGYNNSNSGINNQHDAAVPEYNGAPPTNSCDFDCSIFAQPNEAKFVRLSELEVKEPEVSWEMYEDGDGDEHADAEPDKSDAF</sequence>
<dbReference type="OrthoDB" id="5415512at2759"/>
<dbReference type="STRING" id="2025994.A0A2T2ZX82"/>
<evidence type="ECO:0000313" key="3">
    <source>
        <dbReference type="Proteomes" id="UP000241462"/>
    </source>
</evidence>
<dbReference type="AlphaFoldDB" id="A0A2T2ZX82"/>
<evidence type="ECO:0000256" key="1">
    <source>
        <dbReference type="SAM" id="MobiDB-lite"/>
    </source>
</evidence>
<feature type="compositionally biased region" description="Basic and acidic residues" evidence="1">
    <location>
        <begin position="170"/>
        <end position="180"/>
    </location>
</feature>
<feature type="compositionally biased region" description="Low complexity" evidence="1">
    <location>
        <begin position="141"/>
        <end position="159"/>
    </location>
</feature>
<feature type="region of interest" description="Disordered" evidence="1">
    <location>
        <begin position="572"/>
        <end position="593"/>
    </location>
</feature>
<proteinExistence type="predicted"/>
<organism evidence="2 3">
    <name type="scientific">Coniella lustricola</name>
    <dbReference type="NCBI Taxonomy" id="2025994"/>
    <lineage>
        <taxon>Eukaryota</taxon>
        <taxon>Fungi</taxon>
        <taxon>Dikarya</taxon>
        <taxon>Ascomycota</taxon>
        <taxon>Pezizomycotina</taxon>
        <taxon>Sordariomycetes</taxon>
        <taxon>Sordariomycetidae</taxon>
        <taxon>Diaporthales</taxon>
        <taxon>Schizoparmaceae</taxon>
        <taxon>Coniella</taxon>
    </lineage>
</organism>
<gene>
    <name evidence="2" type="ORF">BD289DRAFT_456063</name>
</gene>
<feature type="compositionally biased region" description="Basic and acidic residues" evidence="1">
    <location>
        <begin position="217"/>
        <end position="232"/>
    </location>
</feature>
<feature type="compositionally biased region" description="Polar residues" evidence="1">
    <location>
        <begin position="285"/>
        <end position="298"/>
    </location>
</feature>
<feature type="compositionally biased region" description="Polar residues" evidence="1">
    <location>
        <begin position="396"/>
        <end position="407"/>
    </location>
</feature>
<feature type="compositionally biased region" description="Basic and acidic residues" evidence="1">
    <location>
        <begin position="265"/>
        <end position="284"/>
    </location>
</feature>
<feature type="compositionally biased region" description="Low complexity" evidence="1">
    <location>
        <begin position="241"/>
        <end position="258"/>
    </location>
</feature>
<keyword evidence="3" id="KW-1185">Reference proteome</keyword>
<accession>A0A2T2ZX82</accession>
<feature type="compositionally biased region" description="Basic and acidic residues" evidence="1">
    <location>
        <begin position="580"/>
        <end position="593"/>
    </location>
</feature>
<dbReference type="Proteomes" id="UP000241462">
    <property type="component" value="Unassembled WGS sequence"/>
</dbReference>
<feature type="region of interest" description="Disordered" evidence="1">
    <location>
        <begin position="136"/>
        <end position="200"/>
    </location>
</feature>
<name>A0A2T2ZX82_9PEZI</name>
<evidence type="ECO:0000313" key="2">
    <source>
        <dbReference type="EMBL" id="PSR78858.1"/>
    </source>
</evidence>